<reference evidence="2" key="1">
    <citation type="submission" date="2021-12" db="EMBL/GenBank/DDBJ databases">
        <title>Comparative genomics, transcriptomics and evolutionary studies reveal genomic signatures of adaptation to plant cell wall in hemibiotrophic fungi.</title>
        <authorList>
            <consortium name="DOE Joint Genome Institute"/>
            <person name="Baroncelli R."/>
            <person name="Diaz J.F."/>
            <person name="Benocci T."/>
            <person name="Peng M."/>
            <person name="Battaglia E."/>
            <person name="Haridas S."/>
            <person name="Andreopoulos W."/>
            <person name="Labutti K."/>
            <person name="Pangilinan J."/>
            <person name="Floch G.L."/>
            <person name="Makela M.R."/>
            <person name="Henrissat B."/>
            <person name="Grigoriev I.V."/>
            <person name="Crouch J.A."/>
            <person name="De Vries R.P."/>
            <person name="Sukno S.A."/>
            <person name="Thon M.R."/>
        </authorList>
    </citation>
    <scope>NUCLEOTIDE SEQUENCE</scope>
    <source>
        <strain evidence="2">CBS 112980</strain>
    </source>
</reference>
<dbReference type="EMBL" id="JAHMHS010000014">
    <property type="protein sequence ID" value="KAK1728872.1"/>
    <property type="molecule type" value="Genomic_DNA"/>
</dbReference>
<comment type="caution">
    <text evidence="2">The sequence shown here is derived from an EMBL/GenBank/DDBJ whole genome shotgun (WGS) entry which is preliminary data.</text>
</comment>
<sequence>MLVKGAAAASASSGEPRPRISTAVSHAAGPPTSKISTPPPARQPVGLFSEVAFSPPPPPGRDPLFTATVGVAARHAIPDLAAAPMQDGGCLYTNVAECQPCDKDTCGKILLYQDIVSKKGGALLAGTSLTTQYPPLGSEKKNGCSTVHSYVC</sequence>
<protein>
    <submittedName>
        <fullName evidence="2">Uncharacterized protein</fullName>
    </submittedName>
</protein>
<feature type="compositionally biased region" description="Low complexity" evidence="1">
    <location>
        <begin position="1"/>
        <end position="13"/>
    </location>
</feature>
<organism evidence="2 3">
    <name type="scientific">Glomerella acutata</name>
    <name type="common">Colletotrichum acutatum</name>
    <dbReference type="NCBI Taxonomy" id="27357"/>
    <lineage>
        <taxon>Eukaryota</taxon>
        <taxon>Fungi</taxon>
        <taxon>Dikarya</taxon>
        <taxon>Ascomycota</taxon>
        <taxon>Pezizomycotina</taxon>
        <taxon>Sordariomycetes</taxon>
        <taxon>Hypocreomycetidae</taxon>
        <taxon>Glomerellales</taxon>
        <taxon>Glomerellaceae</taxon>
        <taxon>Colletotrichum</taxon>
        <taxon>Colletotrichum acutatum species complex</taxon>
    </lineage>
</organism>
<dbReference type="RefSeq" id="XP_060368927.1">
    <property type="nucleotide sequence ID" value="XM_060515956.1"/>
</dbReference>
<name>A0AAD9CYP6_GLOAC</name>
<evidence type="ECO:0000313" key="2">
    <source>
        <dbReference type="EMBL" id="KAK1728872.1"/>
    </source>
</evidence>
<evidence type="ECO:0000313" key="3">
    <source>
        <dbReference type="Proteomes" id="UP001244207"/>
    </source>
</evidence>
<proteinExistence type="predicted"/>
<dbReference type="Proteomes" id="UP001244207">
    <property type="component" value="Unassembled WGS sequence"/>
</dbReference>
<feature type="region of interest" description="Disordered" evidence="1">
    <location>
        <begin position="1"/>
        <end position="63"/>
    </location>
</feature>
<keyword evidence="3" id="KW-1185">Reference proteome</keyword>
<dbReference type="GeneID" id="85399854"/>
<dbReference type="AlphaFoldDB" id="A0AAD9CYP6"/>
<evidence type="ECO:0000256" key="1">
    <source>
        <dbReference type="SAM" id="MobiDB-lite"/>
    </source>
</evidence>
<gene>
    <name evidence="2" type="ORF">BDZ83DRAFT_85559</name>
</gene>
<accession>A0AAD9CYP6</accession>